<dbReference type="STRING" id="1423725.FC19_GL001460"/>
<dbReference type="SUPFAM" id="SSF159006">
    <property type="entry name" value="YopX-like"/>
    <property type="match status" value="1"/>
</dbReference>
<gene>
    <name evidence="2" type="ORF">FC19_GL001460</name>
</gene>
<sequence length="94" mass="10674">MRYPDELGGIYLGTASSNLVLEQYTGLKDKSGKKKIFEGSIVKTEDLYGHPVNYEVKYHNGEWEAGIYVLNHINRYCEVIGDIHNNPELLEVGE</sequence>
<name>A0A0R2D663_9LACO</name>
<evidence type="ECO:0000259" key="1">
    <source>
        <dbReference type="Pfam" id="PF09643"/>
    </source>
</evidence>
<dbReference type="InterPro" id="IPR023385">
    <property type="entry name" value="YopX-like_C"/>
</dbReference>
<reference evidence="2 3" key="1">
    <citation type="journal article" date="2015" name="Genome Announc.">
        <title>Expanding the biotechnology potential of lactobacilli through comparative genomics of 213 strains and associated genera.</title>
        <authorList>
            <person name="Sun Z."/>
            <person name="Harris H.M."/>
            <person name="McCann A."/>
            <person name="Guo C."/>
            <person name="Argimon S."/>
            <person name="Zhang W."/>
            <person name="Yang X."/>
            <person name="Jeffery I.B."/>
            <person name="Cooney J.C."/>
            <person name="Kagawa T.F."/>
            <person name="Liu W."/>
            <person name="Song Y."/>
            <person name="Salvetti E."/>
            <person name="Wrobel A."/>
            <person name="Rasinkangas P."/>
            <person name="Parkhill J."/>
            <person name="Rea M.C."/>
            <person name="O'Sullivan O."/>
            <person name="Ritari J."/>
            <person name="Douillard F.P."/>
            <person name="Paul Ross R."/>
            <person name="Yang R."/>
            <person name="Briner A.E."/>
            <person name="Felis G.E."/>
            <person name="de Vos W.M."/>
            <person name="Barrangou R."/>
            <person name="Klaenhammer T.R."/>
            <person name="Caufield P.W."/>
            <person name="Cui Y."/>
            <person name="Zhang H."/>
            <person name="O'Toole P.W."/>
        </authorList>
    </citation>
    <scope>NUCLEOTIDE SEQUENCE [LARGE SCALE GENOMIC DNA]</scope>
    <source>
        <strain evidence="2 3">DSM 21051</strain>
    </source>
</reference>
<dbReference type="Gene3D" id="2.30.30.290">
    <property type="entry name" value="YopX-like domains"/>
    <property type="match status" value="1"/>
</dbReference>
<protein>
    <recommendedName>
        <fullName evidence="1">YopX protein domain-containing protein</fullName>
    </recommendedName>
</protein>
<evidence type="ECO:0000313" key="2">
    <source>
        <dbReference type="EMBL" id="KRM95979.1"/>
    </source>
</evidence>
<accession>A0A0R2D663</accession>
<dbReference type="PATRIC" id="fig|1423725.3.peg.1502"/>
<dbReference type="Proteomes" id="UP000051015">
    <property type="component" value="Unassembled WGS sequence"/>
</dbReference>
<dbReference type="InterPro" id="IPR019096">
    <property type="entry name" value="YopX_protein"/>
</dbReference>
<comment type="caution">
    <text evidence="2">The sequence shown here is derived from an EMBL/GenBank/DDBJ whole genome shotgun (WGS) entry which is preliminary data.</text>
</comment>
<feature type="domain" description="YopX protein" evidence="1">
    <location>
        <begin position="18"/>
        <end position="91"/>
    </location>
</feature>
<proteinExistence type="predicted"/>
<dbReference type="EMBL" id="AYZD01000018">
    <property type="protein sequence ID" value="KRM95979.1"/>
    <property type="molecule type" value="Genomic_DNA"/>
</dbReference>
<evidence type="ECO:0000313" key="3">
    <source>
        <dbReference type="Proteomes" id="UP000051015"/>
    </source>
</evidence>
<dbReference type="Pfam" id="PF09643">
    <property type="entry name" value="YopX"/>
    <property type="match status" value="1"/>
</dbReference>
<dbReference type="AlphaFoldDB" id="A0A0R2D663"/>
<organism evidence="2 3">
    <name type="scientific">Liquorilactobacillus aquaticus DSM 21051</name>
    <dbReference type="NCBI Taxonomy" id="1423725"/>
    <lineage>
        <taxon>Bacteria</taxon>
        <taxon>Bacillati</taxon>
        <taxon>Bacillota</taxon>
        <taxon>Bacilli</taxon>
        <taxon>Lactobacillales</taxon>
        <taxon>Lactobacillaceae</taxon>
        <taxon>Liquorilactobacillus</taxon>
    </lineage>
</organism>
<keyword evidence="3" id="KW-1185">Reference proteome</keyword>